<reference evidence="1" key="1">
    <citation type="submission" date="2019-05" db="EMBL/GenBank/DDBJ databases">
        <title>The de novo reference genome and transcriptome assemblies of the wild tomato species Solanum chilense.</title>
        <authorList>
            <person name="Stam R."/>
            <person name="Nosenko T."/>
            <person name="Hoerger A.C."/>
            <person name="Stephan W."/>
            <person name="Seidel M.A."/>
            <person name="Kuhn J.M.M."/>
            <person name="Haberer G."/>
            <person name="Tellier A."/>
        </authorList>
    </citation>
    <scope>NUCLEOTIDE SEQUENCE</scope>
    <source>
        <tissue evidence="1">Mature leaves</tissue>
    </source>
</reference>
<dbReference type="AlphaFoldDB" id="A0A6N2AFX6"/>
<accession>A0A6N2AFX6</accession>
<evidence type="ECO:0000313" key="1">
    <source>
        <dbReference type="EMBL" id="TMW80610.1"/>
    </source>
</evidence>
<name>A0A6N2AFX6_SOLCI</name>
<dbReference type="EMBL" id="RXGB01047559">
    <property type="protein sequence ID" value="TMW80610.1"/>
    <property type="molecule type" value="Genomic_DNA"/>
</dbReference>
<feature type="non-terminal residue" evidence="1">
    <location>
        <position position="1"/>
    </location>
</feature>
<organism evidence="1">
    <name type="scientific">Solanum chilense</name>
    <name type="common">Tomato</name>
    <name type="synonym">Lycopersicon chilense</name>
    <dbReference type="NCBI Taxonomy" id="4083"/>
    <lineage>
        <taxon>Eukaryota</taxon>
        <taxon>Viridiplantae</taxon>
        <taxon>Streptophyta</taxon>
        <taxon>Embryophyta</taxon>
        <taxon>Tracheophyta</taxon>
        <taxon>Spermatophyta</taxon>
        <taxon>Magnoliopsida</taxon>
        <taxon>eudicotyledons</taxon>
        <taxon>Gunneridae</taxon>
        <taxon>Pentapetalae</taxon>
        <taxon>asterids</taxon>
        <taxon>lamiids</taxon>
        <taxon>Solanales</taxon>
        <taxon>Solanaceae</taxon>
        <taxon>Solanoideae</taxon>
        <taxon>Solaneae</taxon>
        <taxon>Solanum</taxon>
        <taxon>Solanum subgen. Lycopersicon</taxon>
    </lineage>
</organism>
<protein>
    <recommendedName>
        <fullName evidence="2">Pentatricopeptide repeat-containing protein</fullName>
    </recommendedName>
</protein>
<sequence>VGSSVNDQYTCSSVLKACAETKRILVGKVVHCHILRYGIHTSRIVGNSLLNMYSATCLTLDNGSDCGLV</sequence>
<proteinExistence type="predicted"/>
<evidence type="ECO:0008006" key="2">
    <source>
        <dbReference type="Google" id="ProtNLM"/>
    </source>
</evidence>
<gene>
    <name evidence="1" type="ORF">EJD97_017790</name>
</gene>
<comment type="caution">
    <text evidence="1">The sequence shown here is derived from an EMBL/GenBank/DDBJ whole genome shotgun (WGS) entry which is preliminary data.</text>
</comment>